<dbReference type="InterPro" id="IPR000702">
    <property type="entry name" value="Ribosomal_uL6-like"/>
</dbReference>
<dbReference type="AlphaFoldDB" id="A0A1F7FD50"/>
<organism evidence="10 11">
    <name type="scientific">Candidatus Raymondbacteria bacterium RIFOXYD12_FULL_49_13</name>
    <dbReference type="NCBI Taxonomy" id="1817890"/>
    <lineage>
        <taxon>Bacteria</taxon>
        <taxon>Raymondiibacteriota</taxon>
    </lineage>
</organism>
<dbReference type="GO" id="GO:0019843">
    <property type="term" value="F:rRNA binding"/>
    <property type="evidence" value="ECO:0007669"/>
    <property type="project" value="UniProtKB-UniRule"/>
</dbReference>
<dbReference type="EMBL" id="MFYX01000067">
    <property type="protein sequence ID" value="OGK04620.1"/>
    <property type="molecule type" value="Genomic_DNA"/>
</dbReference>
<evidence type="ECO:0000256" key="1">
    <source>
        <dbReference type="ARBA" id="ARBA00009356"/>
    </source>
</evidence>
<keyword evidence="5 6" id="KW-0687">Ribonucleoprotein</keyword>
<dbReference type="FunFam" id="3.90.930.12:FF:000001">
    <property type="entry name" value="50S ribosomal protein L6"/>
    <property type="match status" value="1"/>
</dbReference>
<feature type="domain" description="Large ribosomal subunit protein uL6 alpha-beta" evidence="9">
    <location>
        <begin position="90"/>
        <end position="164"/>
    </location>
</feature>
<accession>A0A1F7FD50</accession>
<keyword evidence="2 6" id="KW-0699">rRNA-binding</keyword>
<dbReference type="Proteomes" id="UP000179243">
    <property type="component" value="Unassembled WGS sequence"/>
</dbReference>
<evidence type="ECO:0000256" key="5">
    <source>
        <dbReference type="ARBA" id="ARBA00023274"/>
    </source>
</evidence>
<feature type="domain" description="Large ribosomal subunit protein uL6 alpha-beta" evidence="9">
    <location>
        <begin position="11"/>
        <end position="82"/>
    </location>
</feature>
<name>A0A1F7FD50_UNCRA</name>
<dbReference type="PROSITE" id="PS00525">
    <property type="entry name" value="RIBOSOMAL_L6_1"/>
    <property type="match status" value="1"/>
</dbReference>
<dbReference type="SUPFAM" id="SSF56053">
    <property type="entry name" value="Ribosomal protein L6"/>
    <property type="match status" value="2"/>
</dbReference>
<evidence type="ECO:0000259" key="9">
    <source>
        <dbReference type="Pfam" id="PF00347"/>
    </source>
</evidence>
<comment type="caution">
    <text evidence="10">The sequence shown here is derived from an EMBL/GenBank/DDBJ whole genome shotgun (WGS) entry which is preliminary data.</text>
</comment>
<dbReference type="PANTHER" id="PTHR11655">
    <property type="entry name" value="60S/50S RIBOSOMAL PROTEIN L6/L9"/>
    <property type="match status" value="1"/>
</dbReference>
<evidence type="ECO:0000313" key="10">
    <source>
        <dbReference type="EMBL" id="OGK04620.1"/>
    </source>
</evidence>
<evidence type="ECO:0000256" key="8">
    <source>
        <dbReference type="RuleBase" id="RU003870"/>
    </source>
</evidence>
<evidence type="ECO:0000256" key="6">
    <source>
        <dbReference type="HAMAP-Rule" id="MF_01365"/>
    </source>
</evidence>
<dbReference type="InterPro" id="IPR002358">
    <property type="entry name" value="Ribosomal_uL6_CS"/>
</dbReference>
<dbReference type="PRINTS" id="PR00059">
    <property type="entry name" value="RIBOSOMALL6"/>
</dbReference>
<proteinExistence type="inferred from homology"/>
<evidence type="ECO:0000256" key="2">
    <source>
        <dbReference type="ARBA" id="ARBA00022730"/>
    </source>
</evidence>
<dbReference type="HAMAP" id="MF_01365_B">
    <property type="entry name" value="Ribosomal_uL6_B"/>
    <property type="match status" value="1"/>
</dbReference>
<dbReference type="GO" id="GO:0022625">
    <property type="term" value="C:cytosolic large ribosomal subunit"/>
    <property type="evidence" value="ECO:0007669"/>
    <property type="project" value="UniProtKB-UniRule"/>
</dbReference>
<dbReference type="PIRSF" id="PIRSF002162">
    <property type="entry name" value="Ribosomal_L6"/>
    <property type="match status" value="1"/>
</dbReference>
<dbReference type="PANTHER" id="PTHR11655:SF14">
    <property type="entry name" value="LARGE RIBOSOMAL SUBUNIT PROTEIN UL6M"/>
    <property type="match status" value="1"/>
</dbReference>
<evidence type="ECO:0000313" key="11">
    <source>
        <dbReference type="Proteomes" id="UP000179243"/>
    </source>
</evidence>
<dbReference type="GO" id="GO:0002181">
    <property type="term" value="P:cytoplasmic translation"/>
    <property type="evidence" value="ECO:0007669"/>
    <property type="project" value="TreeGrafter"/>
</dbReference>
<evidence type="ECO:0000256" key="7">
    <source>
        <dbReference type="RuleBase" id="RU003869"/>
    </source>
</evidence>
<dbReference type="Gene3D" id="3.90.930.12">
    <property type="entry name" value="Ribosomal protein L6, alpha-beta domain"/>
    <property type="match status" value="2"/>
</dbReference>
<sequence>MSRIGKLPISIPDKVKVNLTGCTLSVQGPKGALSQEINPLVSVEISGNTVVIKRSSDEKTVRALHGLYRALVQNMVVGVTQGYEKALEVIGVGYKAIMKGRDVEVSVGFSSPRLFKCPENVKVACEGTNKIRISGCDKKLVGQVAANIRKIRPPEPYKGKGIKYADEYIKRKVGKATA</sequence>
<reference evidence="10 11" key="1">
    <citation type="journal article" date="2016" name="Nat. Commun.">
        <title>Thousands of microbial genomes shed light on interconnected biogeochemical processes in an aquifer system.</title>
        <authorList>
            <person name="Anantharaman K."/>
            <person name="Brown C.T."/>
            <person name="Hug L.A."/>
            <person name="Sharon I."/>
            <person name="Castelle C.J."/>
            <person name="Probst A.J."/>
            <person name="Thomas B.C."/>
            <person name="Singh A."/>
            <person name="Wilkins M.J."/>
            <person name="Karaoz U."/>
            <person name="Brodie E.L."/>
            <person name="Williams K.H."/>
            <person name="Hubbard S.S."/>
            <person name="Banfield J.F."/>
        </authorList>
    </citation>
    <scope>NUCLEOTIDE SEQUENCE [LARGE SCALE GENOMIC DNA]</scope>
</reference>
<evidence type="ECO:0000256" key="4">
    <source>
        <dbReference type="ARBA" id="ARBA00022980"/>
    </source>
</evidence>
<dbReference type="NCBIfam" id="TIGR03654">
    <property type="entry name" value="L6_bact"/>
    <property type="match status" value="1"/>
</dbReference>
<keyword evidence="4 6" id="KW-0689">Ribosomal protein</keyword>
<comment type="function">
    <text evidence="6 8">This protein binds to the 23S rRNA, and is important in its secondary structure. It is located near the subunit interface in the base of the L7/L12 stalk, and near the tRNA binding site of the peptidyltransferase center.</text>
</comment>
<keyword evidence="3 6" id="KW-0694">RNA-binding</keyword>
<dbReference type="InterPro" id="IPR036789">
    <property type="entry name" value="Ribosomal_uL6-like_a/b-dom_sf"/>
</dbReference>
<dbReference type="InterPro" id="IPR019906">
    <property type="entry name" value="Ribosomal_uL6_bac-type"/>
</dbReference>
<dbReference type="InterPro" id="IPR020040">
    <property type="entry name" value="Ribosomal_uL6_a/b-dom"/>
</dbReference>
<comment type="subunit">
    <text evidence="6">Part of the 50S ribosomal subunit.</text>
</comment>
<evidence type="ECO:0000256" key="3">
    <source>
        <dbReference type="ARBA" id="ARBA00022884"/>
    </source>
</evidence>
<dbReference type="FunFam" id="3.90.930.12:FF:000002">
    <property type="entry name" value="50S ribosomal protein L6"/>
    <property type="match status" value="1"/>
</dbReference>
<comment type="similarity">
    <text evidence="1 6 7">Belongs to the universal ribosomal protein uL6 family.</text>
</comment>
<dbReference type="Pfam" id="PF00347">
    <property type="entry name" value="Ribosomal_L6"/>
    <property type="match status" value="2"/>
</dbReference>
<gene>
    <name evidence="6" type="primary">rplF</name>
    <name evidence="10" type="ORF">A2519_20795</name>
</gene>
<protein>
    <recommendedName>
        <fullName evidence="6">Large ribosomal subunit protein uL6</fullName>
    </recommendedName>
</protein>
<dbReference type="GO" id="GO:0003735">
    <property type="term" value="F:structural constituent of ribosome"/>
    <property type="evidence" value="ECO:0007669"/>
    <property type="project" value="UniProtKB-UniRule"/>
</dbReference>